<proteinExistence type="predicted"/>
<sequence>MTTAGTTIRTRTAAHRKSVKRKKTRRKRRTRTRGRQLCLGQGNTPCSITTPSGTHAALQVDLPALKATNRTSNRSGVLPLWSSSGASTVT</sequence>
<evidence type="ECO:0000256" key="1">
    <source>
        <dbReference type="SAM" id="MobiDB-lite"/>
    </source>
</evidence>
<protein>
    <submittedName>
        <fullName evidence="2">Uncharacterized protein</fullName>
    </submittedName>
</protein>
<keyword evidence="3" id="KW-1185">Reference proteome</keyword>
<evidence type="ECO:0000313" key="3">
    <source>
        <dbReference type="Proteomes" id="UP001152803"/>
    </source>
</evidence>
<feature type="compositionally biased region" description="Low complexity" evidence="1">
    <location>
        <begin position="1"/>
        <end position="11"/>
    </location>
</feature>
<dbReference type="EMBL" id="JAFJMO010000006">
    <property type="protein sequence ID" value="KAJ8274603.1"/>
    <property type="molecule type" value="Genomic_DNA"/>
</dbReference>
<feature type="region of interest" description="Disordered" evidence="1">
    <location>
        <begin position="1"/>
        <end position="45"/>
    </location>
</feature>
<name>A0A9Q1DL85_CONCO</name>
<dbReference type="Proteomes" id="UP001152803">
    <property type="component" value="Unassembled WGS sequence"/>
</dbReference>
<comment type="caution">
    <text evidence="2">The sequence shown here is derived from an EMBL/GenBank/DDBJ whole genome shotgun (WGS) entry which is preliminary data.</text>
</comment>
<reference evidence="2" key="1">
    <citation type="journal article" date="2023" name="Science">
        <title>Genome structures resolve the early diversification of teleost fishes.</title>
        <authorList>
            <person name="Parey E."/>
            <person name="Louis A."/>
            <person name="Montfort J."/>
            <person name="Bouchez O."/>
            <person name="Roques C."/>
            <person name="Iampietro C."/>
            <person name="Lluch J."/>
            <person name="Castinel A."/>
            <person name="Donnadieu C."/>
            <person name="Desvignes T."/>
            <person name="Floi Bucao C."/>
            <person name="Jouanno E."/>
            <person name="Wen M."/>
            <person name="Mejri S."/>
            <person name="Dirks R."/>
            <person name="Jansen H."/>
            <person name="Henkel C."/>
            <person name="Chen W.J."/>
            <person name="Zahm M."/>
            <person name="Cabau C."/>
            <person name="Klopp C."/>
            <person name="Thompson A.W."/>
            <person name="Robinson-Rechavi M."/>
            <person name="Braasch I."/>
            <person name="Lecointre G."/>
            <person name="Bobe J."/>
            <person name="Postlethwait J.H."/>
            <person name="Berthelot C."/>
            <person name="Roest Crollius H."/>
            <person name="Guiguen Y."/>
        </authorList>
    </citation>
    <scope>NUCLEOTIDE SEQUENCE</scope>
    <source>
        <strain evidence="2">Concon-B</strain>
    </source>
</reference>
<organism evidence="2 3">
    <name type="scientific">Conger conger</name>
    <name type="common">Conger eel</name>
    <name type="synonym">Muraena conger</name>
    <dbReference type="NCBI Taxonomy" id="82655"/>
    <lineage>
        <taxon>Eukaryota</taxon>
        <taxon>Metazoa</taxon>
        <taxon>Chordata</taxon>
        <taxon>Craniata</taxon>
        <taxon>Vertebrata</taxon>
        <taxon>Euteleostomi</taxon>
        <taxon>Actinopterygii</taxon>
        <taxon>Neopterygii</taxon>
        <taxon>Teleostei</taxon>
        <taxon>Anguilliformes</taxon>
        <taxon>Congridae</taxon>
        <taxon>Conger</taxon>
    </lineage>
</organism>
<dbReference type="AlphaFoldDB" id="A0A9Q1DL85"/>
<accession>A0A9Q1DL85</accession>
<feature type="compositionally biased region" description="Basic residues" evidence="1">
    <location>
        <begin position="12"/>
        <end position="34"/>
    </location>
</feature>
<gene>
    <name evidence="2" type="ORF">COCON_G00092280</name>
</gene>
<evidence type="ECO:0000313" key="2">
    <source>
        <dbReference type="EMBL" id="KAJ8274603.1"/>
    </source>
</evidence>
<dbReference type="OrthoDB" id="10507499at2759"/>